<evidence type="ECO:0000313" key="2">
    <source>
        <dbReference type="EMBL" id="CAD8056287.1"/>
    </source>
</evidence>
<dbReference type="AlphaFoldDB" id="A0A8S1KNB9"/>
<gene>
    <name evidence="2" type="ORF">PSON_ATCC_30995.1.T0100162</name>
</gene>
<comment type="caution">
    <text evidence="2">The sequence shown here is derived from an EMBL/GenBank/DDBJ whole genome shotgun (WGS) entry which is preliminary data.</text>
</comment>
<organism evidence="2 3">
    <name type="scientific">Paramecium sonneborni</name>
    <dbReference type="NCBI Taxonomy" id="65129"/>
    <lineage>
        <taxon>Eukaryota</taxon>
        <taxon>Sar</taxon>
        <taxon>Alveolata</taxon>
        <taxon>Ciliophora</taxon>
        <taxon>Intramacronucleata</taxon>
        <taxon>Oligohymenophorea</taxon>
        <taxon>Peniculida</taxon>
        <taxon>Parameciidae</taxon>
        <taxon>Paramecium</taxon>
    </lineage>
</organism>
<dbReference type="InterPro" id="IPR000608">
    <property type="entry name" value="UBC"/>
</dbReference>
<sequence length="223" mass="26696">MQFSRQKFCRNINEQQSLRRLQNDLLDEKLKELNDDICEIAMDMDSDILQLFMTPKIGLYKDKKFFFNLDFRTNYPYFPPSISVKSDIQHPNIDFRNKKFYLKFLETQNWRPTFGLLEIIKAMKQTLLYVDFTYIPNEINCLILAQQILQQNNNIADNYFEFIDFEISENFKINFELDKYSNSIESINNSSQQNLSQQPAIINLQKTQRHSQNDKIICIKQKN</sequence>
<keyword evidence="3" id="KW-1185">Reference proteome</keyword>
<proteinExistence type="predicted"/>
<dbReference type="OrthoDB" id="304907at2759"/>
<feature type="domain" description="UBC core" evidence="1">
    <location>
        <begin position="16"/>
        <end position="172"/>
    </location>
</feature>
<reference evidence="2" key="1">
    <citation type="submission" date="2021-01" db="EMBL/GenBank/DDBJ databases">
        <authorList>
            <consortium name="Genoscope - CEA"/>
            <person name="William W."/>
        </authorList>
    </citation>
    <scope>NUCLEOTIDE SEQUENCE</scope>
</reference>
<evidence type="ECO:0000259" key="1">
    <source>
        <dbReference type="PROSITE" id="PS50127"/>
    </source>
</evidence>
<protein>
    <recommendedName>
        <fullName evidence="1">UBC core domain-containing protein</fullName>
    </recommendedName>
</protein>
<dbReference type="EMBL" id="CAJJDN010000010">
    <property type="protein sequence ID" value="CAD8056287.1"/>
    <property type="molecule type" value="Genomic_DNA"/>
</dbReference>
<dbReference type="Proteomes" id="UP000692954">
    <property type="component" value="Unassembled WGS sequence"/>
</dbReference>
<name>A0A8S1KNB9_9CILI</name>
<accession>A0A8S1KNB9</accession>
<dbReference type="SMART" id="SM00212">
    <property type="entry name" value="UBCc"/>
    <property type="match status" value="1"/>
</dbReference>
<dbReference type="Pfam" id="PF00179">
    <property type="entry name" value="UQ_con"/>
    <property type="match status" value="1"/>
</dbReference>
<evidence type="ECO:0000313" key="3">
    <source>
        <dbReference type="Proteomes" id="UP000692954"/>
    </source>
</evidence>
<dbReference type="PROSITE" id="PS50127">
    <property type="entry name" value="UBC_2"/>
    <property type="match status" value="1"/>
</dbReference>